<sequence length="166" mass="18729">MEKLLIFLMILASSFILWAKDIEIFVMDRGYRTVQYALEHAVHDATLQVDIEEASAGRIKFLESNAETALLNTIQKNIPVDSLLRPTSNLLEGPLRIKEIIYMDHDYIDPETSLSISFPTVWSHTLEDGTVFTRPIFGPSIVLIVDVDVKGGGGYTPFIVIQEYKI</sequence>
<dbReference type="Proteomes" id="UP000180194">
    <property type="component" value="Unassembled WGS sequence"/>
</dbReference>
<dbReference type="RefSeq" id="WP_034297537.1">
    <property type="nucleotide sequence ID" value="NZ_MBRJ01000041.1"/>
</dbReference>
<name>A0ABX3CM67_9BACI</name>
<evidence type="ECO:0000313" key="2">
    <source>
        <dbReference type="Proteomes" id="UP000180194"/>
    </source>
</evidence>
<organism evidence="1 2">
    <name type="scientific">Cytobacillus oceanisediminis</name>
    <dbReference type="NCBI Taxonomy" id="665099"/>
    <lineage>
        <taxon>Bacteria</taxon>
        <taxon>Bacillati</taxon>
        <taxon>Bacillota</taxon>
        <taxon>Bacilli</taxon>
        <taxon>Bacillales</taxon>
        <taxon>Bacillaceae</taxon>
        <taxon>Cytobacillus</taxon>
    </lineage>
</organism>
<gene>
    <name evidence="1" type="ORF">BBV17_25515</name>
</gene>
<protein>
    <submittedName>
        <fullName evidence="1">Uncharacterized protein</fullName>
    </submittedName>
</protein>
<reference evidence="1 2" key="1">
    <citation type="submission" date="2016-07" db="EMBL/GenBank/DDBJ databases">
        <title>Bacillus oceanisediminis whole genome.</title>
        <authorList>
            <person name="Pal Y."/>
            <person name="Verma A."/>
            <person name="Mual P."/>
            <person name="Srinivasan K."/>
        </authorList>
    </citation>
    <scope>NUCLEOTIDE SEQUENCE [LARGE SCALE GENOMIC DNA]</scope>
    <source>
        <strain evidence="1 2">Bhandara28</strain>
    </source>
</reference>
<dbReference type="EMBL" id="MBRJ01000041">
    <property type="protein sequence ID" value="OHX44585.1"/>
    <property type="molecule type" value="Genomic_DNA"/>
</dbReference>
<comment type="caution">
    <text evidence="1">The sequence shown here is derived from an EMBL/GenBank/DDBJ whole genome shotgun (WGS) entry which is preliminary data.</text>
</comment>
<accession>A0ABX3CM67</accession>
<proteinExistence type="predicted"/>
<evidence type="ECO:0000313" key="1">
    <source>
        <dbReference type="EMBL" id="OHX44585.1"/>
    </source>
</evidence>
<keyword evidence="2" id="KW-1185">Reference proteome</keyword>